<name>A0A1Y2C9M0_9FUNG</name>
<dbReference type="OrthoDB" id="428734at2759"/>
<dbReference type="InterPro" id="IPR005135">
    <property type="entry name" value="Endo/exonuclease/phosphatase"/>
</dbReference>
<feature type="compositionally biased region" description="Basic residues" evidence="1">
    <location>
        <begin position="368"/>
        <end position="379"/>
    </location>
</feature>
<dbReference type="PANTHER" id="PTHR12121">
    <property type="entry name" value="CARBON CATABOLITE REPRESSOR PROTEIN 4"/>
    <property type="match status" value="1"/>
</dbReference>
<feature type="region of interest" description="Disordered" evidence="1">
    <location>
        <begin position="316"/>
        <end position="339"/>
    </location>
</feature>
<keyword evidence="4" id="KW-1185">Reference proteome</keyword>
<gene>
    <name evidence="3" type="ORF">BCR33DRAFT_850934</name>
</gene>
<dbReference type="STRING" id="329046.A0A1Y2C9M0"/>
<feature type="domain" description="Endonuclease/exonuclease/phosphatase" evidence="2">
    <location>
        <begin position="47"/>
        <end position="327"/>
    </location>
</feature>
<dbReference type="AlphaFoldDB" id="A0A1Y2C9M0"/>
<dbReference type="Pfam" id="PF03372">
    <property type="entry name" value="Exo_endo_phos"/>
    <property type="match status" value="1"/>
</dbReference>
<sequence length="413" mass="46349">MAASSRAWKTTHAGARTTVGDSFTVMSYNGLADTLLHRHPHLYRHLPHNLLAWAVRVKAIGDEISRFSPDVVCLQEVEPSAFKNDFQKMLEKDYKGIYCRRLGDAVDGCALFYRTDKIKLMHSENLNFKALTQKDNVALLAVLQLRPFKSQTTPPISFSPLISYPCEQLSKNYGHLSTIITGDFNMTEESVMYHYMRTGETEPFLFHENYSSGQNRITANGNPTPYCYPYDILEERKHIRSSGDASKCIPLIRPQAAADQRVLDFCGGSDGLMRHNFKFEDAILGNRHGDTRYYSTCHAAGQQLVDFIFFSPPPTTPSKSDSSSSLASSSSSDTLVSSSPSSTLTVLQYLEPPIIQLDGRNDSDSHHGAKRNHGHRHHGQQAYRKAQNHPKDQMPRRGVPSDHIPLVVEFGFI</sequence>
<protein>
    <recommendedName>
        <fullName evidence="2">Endonuclease/exonuclease/phosphatase domain-containing protein</fullName>
    </recommendedName>
</protein>
<dbReference type="Gene3D" id="3.60.10.10">
    <property type="entry name" value="Endonuclease/exonuclease/phosphatase"/>
    <property type="match status" value="2"/>
</dbReference>
<accession>A0A1Y2C9M0</accession>
<evidence type="ECO:0000313" key="4">
    <source>
        <dbReference type="Proteomes" id="UP000193642"/>
    </source>
</evidence>
<comment type="caution">
    <text evidence="3">The sequence shown here is derived from an EMBL/GenBank/DDBJ whole genome shotgun (WGS) entry which is preliminary data.</text>
</comment>
<evidence type="ECO:0000256" key="1">
    <source>
        <dbReference type="SAM" id="MobiDB-lite"/>
    </source>
</evidence>
<evidence type="ECO:0000313" key="3">
    <source>
        <dbReference type="EMBL" id="ORY43732.1"/>
    </source>
</evidence>
<feature type="compositionally biased region" description="Low complexity" evidence="1">
    <location>
        <begin position="317"/>
        <end position="339"/>
    </location>
</feature>
<dbReference type="EMBL" id="MCGO01000024">
    <property type="protein sequence ID" value="ORY43732.1"/>
    <property type="molecule type" value="Genomic_DNA"/>
</dbReference>
<proteinExistence type="predicted"/>
<dbReference type="PANTHER" id="PTHR12121:SF34">
    <property type="entry name" value="PROTEIN ANGEL"/>
    <property type="match status" value="1"/>
</dbReference>
<dbReference type="Proteomes" id="UP000193642">
    <property type="component" value="Unassembled WGS sequence"/>
</dbReference>
<feature type="region of interest" description="Disordered" evidence="1">
    <location>
        <begin position="356"/>
        <end position="401"/>
    </location>
</feature>
<organism evidence="3 4">
    <name type="scientific">Rhizoclosmatium globosum</name>
    <dbReference type="NCBI Taxonomy" id="329046"/>
    <lineage>
        <taxon>Eukaryota</taxon>
        <taxon>Fungi</taxon>
        <taxon>Fungi incertae sedis</taxon>
        <taxon>Chytridiomycota</taxon>
        <taxon>Chytridiomycota incertae sedis</taxon>
        <taxon>Chytridiomycetes</taxon>
        <taxon>Chytridiales</taxon>
        <taxon>Chytriomycetaceae</taxon>
        <taxon>Rhizoclosmatium</taxon>
    </lineage>
</organism>
<reference evidence="3 4" key="1">
    <citation type="submission" date="2016-07" db="EMBL/GenBank/DDBJ databases">
        <title>Pervasive Adenine N6-methylation of Active Genes in Fungi.</title>
        <authorList>
            <consortium name="DOE Joint Genome Institute"/>
            <person name="Mondo S.J."/>
            <person name="Dannebaum R.O."/>
            <person name="Kuo R.C."/>
            <person name="Labutti K."/>
            <person name="Haridas S."/>
            <person name="Kuo A."/>
            <person name="Salamov A."/>
            <person name="Ahrendt S.R."/>
            <person name="Lipzen A."/>
            <person name="Sullivan W."/>
            <person name="Andreopoulos W.B."/>
            <person name="Clum A."/>
            <person name="Lindquist E."/>
            <person name="Daum C."/>
            <person name="Ramamoorthy G.K."/>
            <person name="Gryganskyi A."/>
            <person name="Culley D."/>
            <person name="Magnuson J.K."/>
            <person name="James T.Y."/>
            <person name="O'Malley M.A."/>
            <person name="Stajich J.E."/>
            <person name="Spatafora J.W."/>
            <person name="Visel A."/>
            <person name="Grigoriev I.V."/>
        </authorList>
    </citation>
    <scope>NUCLEOTIDE SEQUENCE [LARGE SCALE GENOMIC DNA]</scope>
    <source>
        <strain evidence="3 4">JEL800</strain>
    </source>
</reference>
<dbReference type="InterPro" id="IPR050410">
    <property type="entry name" value="CCR4/nocturin_mRNA_transcr"/>
</dbReference>
<dbReference type="SUPFAM" id="SSF56219">
    <property type="entry name" value="DNase I-like"/>
    <property type="match status" value="1"/>
</dbReference>
<dbReference type="InterPro" id="IPR036691">
    <property type="entry name" value="Endo/exonu/phosph_ase_sf"/>
</dbReference>
<evidence type="ECO:0000259" key="2">
    <source>
        <dbReference type="Pfam" id="PF03372"/>
    </source>
</evidence>
<dbReference type="GO" id="GO:0000175">
    <property type="term" value="F:3'-5'-RNA exonuclease activity"/>
    <property type="evidence" value="ECO:0007669"/>
    <property type="project" value="TreeGrafter"/>
</dbReference>